<feature type="region of interest" description="Disordered" evidence="4">
    <location>
        <begin position="14"/>
        <end position="60"/>
    </location>
</feature>
<accession>A0ABM1BXC3</accession>
<feature type="region of interest" description="Disordered" evidence="4">
    <location>
        <begin position="79"/>
        <end position="107"/>
    </location>
</feature>
<dbReference type="PANTHER" id="PTHR13293">
    <property type="entry name" value="AKIRIN-RELATED"/>
    <property type="match status" value="1"/>
</dbReference>
<evidence type="ECO:0000256" key="4">
    <source>
        <dbReference type="SAM" id="MobiDB-lite"/>
    </source>
</evidence>
<evidence type="ECO:0000256" key="1">
    <source>
        <dbReference type="ARBA" id="ARBA00004123"/>
    </source>
</evidence>
<evidence type="ECO:0000256" key="2">
    <source>
        <dbReference type="ARBA" id="ARBA00005625"/>
    </source>
</evidence>
<dbReference type="RefSeq" id="XP_013790459.1">
    <property type="nucleotide sequence ID" value="XM_013935005.2"/>
</dbReference>
<dbReference type="RefSeq" id="XP_013790458.1">
    <property type="nucleotide sequence ID" value="XM_013935004.2"/>
</dbReference>
<keyword evidence="3" id="KW-0539">Nucleus</keyword>
<evidence type="ECO:0000256" key="3">
    <source>
        <dbReference type="ARBA" id="ARBA00023242"/>
    </source>
</evidence>
<name>A0ABM1BXC3_LIMPO</name>
<dbReference type="GeneID" id="106474315"/>
<dbReference type="CDD" id="cd22240">
    <property type="entry name" value="akirin"/>
    <property type="match status" value="1"/>
</dbReference>
<comment type="subcellular location">
    <subcellularLocation>
        <location evidence="1">Nucleus</location>
    </subcellularLocation>
</comment>
<gene>
    <name evidence="6 7" type="primary">LOC106474315</name>
</gene>
<keyword evidence="5" id="KW-1185">Reference proteome</keyword>
<sequence length="174" mass="20176">MACVTLKRPYEWDPILSPRNSKPSKRRRCIPITSPTSLPKTAKFGETQSSPFEEATPTLSSEQIVSNIRDEMKRLQHRKQLHFSHSESQVSESQFPDMSGSYGSASNHKDQPLFTFRQVGIICERLLAEREHHIREQYDQVMTTKLAEQYDTFVKFTYDQIQKKFESGIPSYLS</sequence>
<dbReference type="PANTHER" id="PTHR13293:SF6">
    <property type="entry name" value="AKIRIN-RELATED"/>
    <property type="match status" value="1"/>
</dbReference>
<dbReference type="InterPro" id="IPR024132">
    <property type="entry name" value="Akirin"/>
</dbReference>
<reference evidence="6 7" key="1">
    <citation type="submission" date="2025-05" db="UniProtKB">
        <authorList>
            <consortium name="RefSeq"/>
        </authorList>
    </citation>
    <scope>IDENTIFICATION</scope>
    <source>
        <tissue evidence="6 7">Muscle</tissue>
    </source>
</reference>
<evidence type="ECO:0000313" key="7">
    <source>
        <dbReference type="RefSeq" id="XP_013790459.1"/>
    </source>
</evidence>
<feature type="compositionally biased region" description="Polar residues" evidence="4">
    <location>
        <begin position="86"/>
        <end position="106"/>
    </location>
</feature>
<comment type="similarity">
    <text evidence="2">Belongs to the akirin family.</text>
</comment>
<proteinExistence type="inferred from homology"/>
<dbReference type="Proteomes" id="UP000694941">
    <property type="component" value="Unplaced"/>
</dbReference>
<organism evidence="5 6">
    <name type="scientific">Limulus polyphemus</name>
    <name type="common">Atlantic horseshoe crab</name>
    <dbReference type="NCBI Taxonomy" id="6850"/>
    <lineage>
        <taxon>Eukaryota</taxon>
        <taxon>Metazoa</taxon>
        <taxon>Ecdysozoa</taxon>
        <taxon>Arthropoda</taxon>
        <taxon>Chelicerata</taxon>
        <taxon>Merostomata</taxon>
        <taxon>Xiphosura</taxon>
        <taxon>Limulidae</taxon>
        <taxon>Limulus</taxon>
    </lineage>
</organism>
<evidence type="ECO:0000313" key="6">
    <source>
        <dbReference type="RefSeq" id="XP_013790458.1"/>
    </source>
</evidence>
<feature type="compositionally biased region" description="Polar residues" evidence="4">
    <location>
        <begin position="46"/>
        <end position="60"/>
    </location>
</feature>
<evidence type="ECO:0000313" key="5">
    <source>
        <dbReference type="Proteomes" id="UP000694941"/>
    </source>
</evidence>
<protein>
    <submittedName>
        <fullName evidence="6 7">Akirin-2-like</fullName>
    </submittedName>
</protein>